<sequence>MRTRRLAAVVLPLVMLGALAACAQSPDGAAPSSSAPTSSDPTATATTEPTPTATATPPADPVGFAVPGACEDVWTPEKFQELSASTVLNDPGVTMLSTEVVEGLEVLDVVPHLRCTWGEPSEWGIATTVAAVDATQTATIVDALSREGFVCTEATVQRCERSQTTPSDTSGAPDVTLGETHLIGEGGWVATHWLNAEVEPGYSDSIAAQLWG</sequence>
<evidence type="ECO:0000313" key="3">
    <source>
        <dbReference type="EMBL" id="OCG74435.1"/>
    </source>
</evidence>
<evidence type="ECO:0000313" key="4">
    <source>
        <dbReference type="Proteomes" id="UP000093355"/>
    </source>
</evidence>
<evidence type="ECO:0008006" key="5">
    <source>
        <dbReference type="Google" id="ProtNLM"/>
    </source>
</evidence>
<keyword evidence="2" id="KW-0732">Signal</keyword>
<accession>A0A1B9NCV6</accession>
<dbReference type="AlphaFoldDB" id="A0A1B9NCV6"/>
<dbReference type="PROSITE" id="PS51257">
    <property type="entry name" value="PROKAR_LIPOPROTEIN"/>
    <property type="match status" value="1"/>
</dbReference>
<evidence type="ECO:0000256" key="1">
    <source>
        <dbReference type="SAM" id="MobiDB-lite"/>
    </source>
</evidence>
<dbReference type="STRING" id="904291.A7J15_05775"/>
<feature type="chain" id="PRO_5008631924" description="DUF3558 domain-containing protein" evidence="2">
    <location>
        <begin position="24"/>
        <end position="212"/>
    </location>
</feature>
<dbReference type="EMBL" id="LXMD01000022">
    <property type="protein sequence ID" value="OCG74435.1"/>
    <property type="molecule type" value="Genomic_DNA"/>
</dbReference>
<comment type="caution">
    <text evidence="3">The sequence shown here is derived from an EMBL/GenBank/DDBJ whole genome shotgun (WGS) entry which is preliminary data.</text>
</comment>
<evidence type="ECO:0000256" key="2">
    <source>
        <dbReference type="SAM" id="SignalP"/>
    </source>
</evidence>
<feature type="compositionally biased region" description="Low complexity" evidence="1">
    <location>
        <begin position="25"/>
        <end position="57"/>
    </location>
</feature>
<protein>
    <recommendedName>
        <fullName evidence="5">DUF3558 domain-containing protein</fullName>
    </recommendedName>
</protein>
<proteinExistence type="predicted"/>
<gene>
    <name evidence="3" type="ORF">A7J15_05775</name>
</gene>
<name>A0A1B9NCV6_9MICO</name>
<keyword evidence="4" id="KW-1185">Reference proteome</keyword>
<organism evidence="3 4">
    <name type="scientific">Microbacterium sediminis</name>
    <dbReference type="NCBI Taxonomy" id="904291"/>
    <lineage>
        <taxon>Bacteria</taxon>
        <taxon>Bacillati</taxon>
        <taxon>Actinomycetota</taxon>
        <taxon>Actinomycetes</taxon>
        <taxon>Micrococcales</taxon>
        <taxon>Microbacteriaceae</taxon>
        <taxon>Microbacterium</taxon>
    </lineage>
</organism>
<reference evidence="3 4" key="1">
    <citation type="submission" date="2016-05" db="EMBL/GenBank/DDBJ databases">
        <authorList>
            <person name="Lavstsen T."/>
            <person name="Jespersen J.S."/>
        </authorList>
    </citation>
    <scope>NUCLEOTIDE SEQUENCE [LARGE SCALE GENOMIC DNA]</scope>
    <source>
        <strain evidence="3 4">YLB-01</strain>
    </source>
</reference>
<dbReference type="Proteomes" id="UP000093355">
    <property type="component" value="Unassembled WGS sequence"/>
</dbReference>
<feature type="signal peptide" evidence="2">
    <location>
        <begin position="1"/>
        <end position="23"/>
    </location>
</feature>
<feature type="region of interest" description="Disordered" evidence="1">
    <location>
        <begin position="25"/>
        <end position="62"/>
    </location>
</feature>